<dbReference type="InterPro" id="IPR002110">
    <property type="entry name" value="Ankyrin_rpt"/>
</dbReference>
<evidence type="ECO:0000313" key="3">
    <source>
        <dbReference type="Proteomes" id="UP000188324"/>
    </source>
</evidence>
<dbReference type="Proteomes" id="UP000188324">
    <property type="component" value="Chromosome"/>
</dbReference>
<feature type="domain" description="DinB-like" evidence="1">
    <location>
        <begin position="59"/>
        <end position="177"/>
    </location>
</feature>
<dbReference type="RefSeq" id="WP_077339659.1">
    <property type="nucleotide sequence ID" value="NZ_CP019605.1"/>
</dbReference>
<gene>
    <name evidence="2" type="ORF">RPIT_00925</name>
</gene>
<dbReference type="Gene3D" id="1.25.40.20">
    <property type="entry name" value="Ankyrin repeat-containing domain"/>
    <property type="match status" value="1"/>
</dbReference>
<dbReference type="PROSITE" id="PS50088">
    <property type="entry name" value="ANK_REPEAT"/>
    <property type="match status" value="1"/>
</dbReference>
<dbReference type="InterPro" id="IPR024775">
    <property type="entry name" value="DinB-like"/>
</dbReference>
<accession>A0A1Q2CBS4</accession>
<dbReference type="SUPFAM" id="SSF109854">
    <property type="entry name" value="DinB/YfiT-like putative metalloenzymes"/>
    <property type="match status" value="1"/>
</dbReference>
<name>A0A1Q2CBS4_9ACTN</name>
<dbReference type="Gene3D" id="1.20.120.450">
    <property type="entry name" value="dinb family like domain"/>
    <property type="match status" value="1"/>
</dbReference>
<dbReference type="InterPro" id="IPR034660">
    <property type="entry name" value="DinB/YfiT-like"/>
</dbReference>
<sequence>MTWREMMLDQLEFYWNVHLWPRLEGLTDDEYWWEPVPGCWSLRRDAEGELKHEFFTVDPPVPPVTTIAWRIVHIGRDVLGTRARAFFGDRSLPEGALPTEDLAMYDARWWPEPLPATADEALAFLDKTYTMWCDGIRSLDDDALLRPLGPRGDHHADQSWGALVLHINREVMAHGAEVSLLRDLYRAQRDQEDPVVGAARRDDAAEVARLMDEGVEVPPLLLSEESGRRHWDVVRALVEHGAVDGGNPSALHYAAAAGELGTVRLLLDHGADREMTDAQFGMAPAVWAEHFGHADVAAYLRGMPVR</sequence>
<protein>
    <recommendedName>
        <fullName evidence="1">DinB-like domain-containing protein</fullName>
    </recommendedName>
</protein>
<reference evidence="2 3" key="1">
    <citation type="journal article" date="2016" name="Int. J. Syst. Evol. Microbiol.">
        <title>Tessaracoccus flavus sp. nov., isolated from the drainage system of a lindane-producing factory.</title>
        <authorList>
            <person name="Kumari R."/>
            <person name="Singh P."/>
            <person name="Schumann P."/>
            <person name="Lal R."/>
        </authorList>
    </citation>
    <scope>NUCLEOTIDE SEQUENCE [LARGE SCALE GENOMIC DNA]</scope>
    <source>
        <strain evidence="2 3">RP1T</strain>
    </source>
</reference>
<dbReference type="AlphaFoldDB" id="A0A1Q2CBS4"/>
<evidence type="ECO:0000313" key="2">
    <source>
        <dbReference type="EMBL" id="AQP43559.1"/>
    </source>
</evidence>
<dbReference type="Pfam" id="PF12867">
    <property type="entry name" value="DinB_2"/>
    <property type="match status" value="1"/>
</dbReference>
<keyword evidence="3" id="KW-1185">Reference proteome</keyword>
<dbReference type="InterPro" id="IPR036770">
    <property type="entry name" value="Ankyrin_rpt-contain_sf"/>
</dbReference>
<dbReference type="KEGG" id="tfl:RPIT_00925"/>
<dbReference type="PROSITE" id="PS50297">
    <property type="entry name" value="ANK_REP_REGION"/>
    <property type="match status" value="1"/>
</dbReference>
<dbReference type="Pfam" id="PF12796">
    <property type="entry name" value="Ank_2"/>
    <property type="match status" value="1"/>
</dbReference>
<dbReference type="SUPFAM" id="SSF48403">
    <property type="entry name" value="Ankyrin repeat"/>
    <property type="match status" value="1"/>
</dbReference>
<organism evidence="2 3">
    <name type="scientific">Tessaracoccus flavus</name>
    <dbReference type="NCBI Taxonomy" id="1610493"/>
    <lineage>
        <taxon>Bacteria</taxon>
        <taxon>Bacillati</taxon>
        <taxon>Actinomycetota</taxon>
        <taxon>Actinomycetes</taxon>
        <taxon>Propionibacteriales</taxon>
        <taxon>Propionibacteriaceae</taxon>
        <taxon>Tessaracoccus</taxon>
    </lineage>
</organism>
<proteinExistence type="predicted"/>
<dbReference type="STRING" id="1610493.RPIT_00925"/>
<evidence type="ECO:0000259" key="1">
    <source>
        <dbReference type="Pfam" id="PF12867"/>
    </source>
</evidence>
<dbReference type="EMBL" id="CP019605">
    <property type="protein sequence ID" value="AQP43559.1"/>
    <property type="molecule type" value="Genomic_DNA"/>
</dbReference>